<dbReference type="EMBL" id="JARBHA010000004">
    <property type="protein sequence ID" value="KAJ9702995.1"/>
    <property type="molecule type" value="Genomic_DNA"/>
</dbReference>
<evidence type="ECO:0000259" key="2">
    <source>
        <dbReference type="Pfam" id="PF03109"/>
    </source>
</evidence>
<dbReference type="InterPro" id="IPR011009">
    <property type="entry name" value="Kinase-like_dom_sf"/>
</dbReference>
<evidence type="ECO:0000313" key="3">
    <source>
        <dbReference type="EMBL" id="KAJ9702995.1"/>
    </source>
</evidence>
<protein>
    <recommendedName>
        <fullName evidence="2">ABC1 atypical kinase-like domain-containing protein</fullName>
    </recommendedName>
</protein>
<dbReference type="Pfam" id="PF03109">
    <property type="entry name" value="ABC1"/>
    <property type="match status" value="1"/>
</dbReference>
<evidence type="ECO:0000313" key="4">
    <source>
        <dbReference type="Proteomes" id="UP001168098"/>
    </source>
</evidence>
<dbReference type="PANTHER" id="PTHR43173">
    <property type="entry name" value="ABC1 FAMILY PROTEIN"/>
    <property type="match status" value="1"/>
</dbReference>
<name>A0AA39A9K7_VITRO</name>
<sequence length="535" mass="60776">MLKFPAKAKTSFYLITATTGFAAAVNFHSLNPNFPSFSDDSLLLSSTFPEKIRTGINAVLRSSRAVTTIALNVVDYKYSLHGLPLKSEEYRHTLSEVHVRSAKRILKLCEANKGFYVKAGQFVAALRQAPKEYISILSSLQDQAVPCNFKDIKEVLIDNLGRDLSEIFLSFDEEPIAAASIAQVHRALLKDGREVAIKFFPAYRFEWAVSEFAAAIALELDFIQEARNSERTAHNFKNNKIVRVPHVFWELTTRQVLTMQFCTGHKVDDLEFMKKSGINPRKVAKALVEVFAEMIFIHGFLHGDPHPGNILVSPEAEGQSGFSLVLLDHGIYKQLDETFRLDYCQLWKALILLDSNKIQYLGDQFGVGKYSRYFPLIFTGRTIDSKSALGKGMSNEEKKKLKQELKFLKMEDISSFMESLPPDFVTILRADGLLRSLCSKLSAPLRVRLLVYGKYALYGLSPKPNPESDFMGMIMFSKFMTNLSYLQFWLLLEALDVLSWMEETRQLFNKMVRQFVVAADRFLVRICLSFPTINP</sequence>
<dbReference type="SUPFAM" id="SSF56112">
    <property type="entry name" value="Protein kinase-like (PK-like)"/>
    <property type="match status" value="1"/>
</dbReference>
<accession>A0AA39A9K7</accession>
<proteinExistence type="inferred from homology"/>
<dbReference type="Proteomes" id="UP001168098">
    <property type="component" value="Unassembled WGS sequence"/>
</dbReference>
<evidence type="ECO:0000256" key="1">
    <source>
        <dbReference type="ARBA" id="ARBA00009670"/>
    </source>
</evidence>
<organism evidence="3 4">
    <name type="scientific">Vitis rotundifolia</name>
    <name type="common">Muscadine grape</name>
    <dbReference type="NCBI Taxonomy" id="103349"/>
    <lineage>
        <taxon>Eukaryota</taxon>
        <taxon>Viridiplantae</taxon>
        <taxon>Streptophyta</taxon>
        <taxon>Embryophyta</taxon>
        <taxon>Tracheophyta</taxon>
        <taxon>Spermatophyta</taxon>
        <taxon>Magnoliopsida</taxon>
        <taxon>eudicotyledons</taxon>
        <taxon>Gunneridae</taxon>
        <taxon>Pentapetalae</taxon>
        <taxon>rosids</taxon>
        <taxon>Vitales</taxon>
        <taxon>Vitaceae</taxon>
        <taxon>Viteae</taxon>
        <taxon>Vitis</taxon>
    </lineage>
</organism>
<dbReference type="AlphaFoldDB" id="A0AA39A9K7"/>
<comment type="caution">
    <text evidence="3">The sequence shown here is derived from an EMBL/GenBank/DDBJ whole genome shotgun (WGS) entry which is preliminary data.</text>
</comment>
<keyword evidence="4" id="KW-1185">Reference proteome</keyword>
<gene>
    <name evidence="3" type="ORF">PVL29_004661</name>
</gene>
<comment type="similarity">
    <text evidence="1">Belongs to the protein kinase superfamily. ADCK protein kinase family.</text>
</comment>
<dbReference type="CDD" id="cd13969">
    <property type="entry name" value="ADCK1-like"/>
    <property type="match status" value="1"/>
</dbReference>
<dbReference type="InterPro" id="IPR045307">
    <property type="entry name" value="ADCK1_dom"/>
</dbReference>
<dbReference type="InterPro" id="IPR004147">
    <property type="entry name" value="ABC1_dom"/>
</dbReference>
<dbReference type="InterPro" id="IPR051130">
    <property type="entry name" value="Mito_struct-func_regulator"/>
</dbReference>
<reference evidence="3 4" key="1">
    <citation type="journal article" date="2023" name="BMC Biotechnol.">
        <title>Vitis rotundifolia cv Carlos genome sequencing.</title>
        <authorList>
            <person name="Huff M."/>
            <person name="Hulse-Kemp A."/>
            <person name="Scheffler B."/>
            <person name="Youngblood R."/>
            <person name="Simpson S."/>
            <person name="Babiker E."/>
            <person name="Staton M."/>
        </authorList>
    </citation>
    <scope>NUCLEOTIDE SEQUENCE [LARGE SCALE GENOMIC DNA]</scope>
    <source>
        <tissue evidence="3">Leaf</tissue>
    </source>
</reference>
<dbReference type="PANTHER" id="PTHR43173:SF28">
    <property type="entry name" value="AARF DOMAIN CONTAINING KINASE 5"/>
    <property type="match status" value="1"/>
</dbReference>
<feature type="domain" description="ABC1 atypical kinase-like" evidence="2">
    <location>
        <begin position="198"/>
        <end position="359"/>
    </location>
</feature>
<dbReference type="Gene3D" id="1.10.510.10">
    <property type="entry name" value="Transferase(Phosphotransferase) domain 1"/>
    <property type="match status" value="1"/>
</dbReference>